<dbReference type="Pfam" id="PF17675">
    <property type="entry name" value="APG6_N"/>
    <property type="match status" value="1"/>
</dbReference>
<evidence type="ECO:0000256" key="3">
    <source>
        <dbReference type="SAM" id="MobiDB-lite"/>
    </source>
</evidence>
<feature type="compositionally biased region" description="Polar residues" evidence="3">
    <location>
        <begin position="153"/>
        <end position="164"/>
    </location>
</feature>
<comment type="similarity">
    <text evidence="1">Belongs to the beclin family.</text>
</comment>
<dbReference type="PANTHER" id="PTHR12768:SF4">
    <property type="entry name" value="BECLIN-1"/>
    <property type="match status" value="1"/>
</dbReference>
<dbReference type="InterPro" id="IPR036020">
    <property type="entry name" value="WW_dom_sf"/>
</dbReference>
<dbReference type="InterPro" id="IPR001202">
    <property type="entry name" value="WW_dom"/>
</dbReference>
<dbReference type="EMBL" id="JASMQC010000048">
    <property type="protein sequence ID" value="KAK1929468.1"/>
    <property type="molecule type" value="Genomic_DNA"/>
</dbReference>
<dbReference type="Gene3D" id="1.10.418.40">
    <property type="entry name" value="Autophagy protein 6/Beclin 1"/>
    <property type="match status" value="1"/>
</dbReference>
<dbReference type="GO" id="GO:0006995">
    <property type="term" value="P:cellular response to nitrogen starvation"/>
    <property type="evidence" value="ECO:0007669"/>
    <property type="project" value="TreeGrafter"/>
</dbReference>
<dbReference type="SMART" id="SM00456">
    <property type="entry name" value="WW"/>
    <property type="match status" value="1"/>
</dbReference>
<evidence type="ECO:0000259" key="4">
    <source>
        <dbReference type="PROSITE" id="PS50020"/>
    </source>
</evidence>
<dbReference type="Gene3D" id="2.20.70.10">
    <property type="match status" value="1"/>
</dbReference>
<dbReference type="Pfam" id="PF04111">
    <property type="entry name" value="APG6"/>
    <property type="match status" value="1"/>
</dbReference>
<dbReference type="InterPro" id="IPR038274">
    <property type="entry name" value="Atg6/Beclin_C_sf"/>
</dbReference>
<evidence type="ECO:0000256" key="2">
    <source>
        <dbReference type="SAM" id="Coils"/>
    </source>
</evidence>
<keyword evidence="2" id="KW-0175">Coiled coil</keyword>
<dbReference type="GO" id="GO:0034271">
    <property type="term" value="C:phosphatidylinositol 3-kinase complex, class III, type I"/>
    <property type="evidence" value="ECO:0007669"/>
    <property type="project" value="TreeGrafter"/>
</dbReference>
<dbReference type="PROSITE" id="PS50020">
    <property type="entry name" value="WW_DOMAIN_2"/>
    <property type="match status" value="1"/>
</dbReference>
<dbReference type="GO" id="GO:0030674">
    <property type="term" value="F:protein-macromolecule adaptor activity"/>
    <property type="evidence" value="ECO:0007669"/>
    <property type="project" value="TreeGrafter"/>
</dbReference>
<dbReference type="Pfam" id="PF00397">
    <property type="entry name" value="WW"/>
    <property type="match status" value="1"/>
</dbReference>
<dbReference type="InterPro" id="IPR041691">
    <property type="entry name" value="Atg6/beclin_CC"/>
</dbReference>
<dbReference type="FunFam" id="2.20.70.10:FF:000236">
    <property type="entry name" value="Uncharacterized protein"/>
    <property type="match status" value="1"/>
</dbReference>
<name>A0AAD9LAL6_9STRA</name>
<feature type="domain" description="WW" evidence="4">
    <location>
        <begin position="46"/>
        <end position="79"/>
    </location>
</feature>
<proteinExistence type="inferred from homology"/>
<dbReference type="GO" id="GO:0000045">
    <property type="term" value="P:autophagosome assembly"/>
    <property type="evidence" value="ECO:0007669"/>
    <property type="project" value="TreeGrafter"/>
</dbReference>
<feature type="region of interest" description="Disordered" evidence="3">
    <location>
        <begin position="229"/>
        <end position="270"/>
    </location>
</feature>
<dbReference type="AlphaFoldDB" id="A0AAD9LAL6"/>
<reference evidence="5" key="1">
    <citation type="submission" date="2023-08" db="EMBL/GenBank/DDBJ databases">
        <title>Reference Genome Resource for the Citrus Pathogen Phytophthora citrophthora.</title>
        <authorList>
            <person name="Moller H."/>
            <person name="Coetzee B."/>
            <person name="Rose L.J."/>
            <person name="Van Niekerk J.M."/>
        </authorList>
    </citation>
    <scope>NUCLEOTIDE SEQUENCE</scope>
    <source>
        <strain evidence="5">STE-U-9442</strain>
    </source>
</reference>
<evidence type="ECO:0000313" key="5">
    <source>
        <dbReference type="EMBL" id="KAK1929468.1"/>
    </source>
</evidence>
<dbReference type="GO" id="GO:0034272">
    <property type="term" value="C:phosphatidylinositol 3-kinase complex, class III, type II"/>
    <property type="evidence" value="ECO:0007669"/>
    <property type="project" value="TreeGrafter"/>
</dbReference>
<feature type="region of interest" description="Disordered" evidence="3">
    <location>
        <begin position="313"/>
        <end position="350"/>
    </location>
</feature>
<sequence length="837" mass="94026">MLALGKCTVCGRVYEPVVTEDGRGIEVATVAFDGTGVASAVTAESKPKRKRWAVLTSKRGKTYYHNTETGEDRWDKPADLEADAAEDAFVPFKNDAVKKAVLREQMKLEATKMGVPMEMVAVQQEQLQQEDEADDPFSKMVGKPKRTGPPPVQASSPKQKSTATHPAKVEEKEESEEEEREQQPQEEKNGGSCTIIRQFGAQLSSAAREKSVPMSSNGSLQPPLIITALPRPPATTGAPSAASASSLSPAPSSASASFSPYSKSPAPSGRRVAMEGKSLFTCHQCGALLKFQYNPVSIEEKIMKLRPVAYEHQTEVCQQRDSKGDEEEDQMPRLTEGTDNGETTDADDEEEAVQAARNSLSQQQQQKTPAVVPEIVWERQRLDNSGDVGVWVSAEFDLMNGIAAYTSCNRGDIGQNIVDVVPGRLLNKPHLWISDWEVDHSLPSSDDEGWVYAASYADFGRMEEPLVSGEEGAAPTEEDDSNNEAGEQERLVRRRRLIRKRRMDGSDLSWFQELLDCSTLLLKKRLPTCHDCEKTVLSRFTQALNELEDDHEQYEQFMTEFTSVERASARAFSEDGDYEADEWHDDPEVRALEEEERRLKAELEAIEDETVQMTANRRELWSTGKDLEQFVHDTFAEGAFLQHLLGLSRDERQSVSVFAVHASDMLRRLQRYNVCNDVFHIWHDGLFGTINGLRLGRLPSKPVEWVEINAAMGQAVLLLATIADRANFEFSRNRLVPRGSYSRVVNMYGREYNLFSDGGMFRRRGFNQAMVLFLECVEDAGRRAMKEEPSLKFPYKVERGKIGGLPISLGNDEQWTRALKYMLTHLKWLLAWISKRY</sequence>
<dbReference type="GO" id="GO:0045324">
    <property type="term" value="P:late endosome to vacuole transport"/>
    <property type="evidence" value="ECO:0007669"/>
    <property type="project" value="TreeGrafter"/>
</dbReference>
<dbReference type="GO" id="GO:0000407">
    <property type="term" value="C:phagophore assembly site"/>
    <property type="evidence" value="ECO:0007669"/>
    <property type="project" value="TreeGrafter"/>
</dbReference>
<evidence type="ECO:0000256" key="1">
    <source>
        <dbReference type="ARBA" id="ARBA00005965"/>
    </source>
</evidence>
<accession>A0AAD9LAL6</accession>
<feature type="region of interest" description="Disordered" evidence="3">
    <location>
        <begin position="125"/>
        <end position="193"/>
    </location>
</feature>
<gene>
    <name evidence="5" type="ORF">P3T76_015036</name>
</gene>
<organism evidence="5 6">
    <name type="scientific">Phytophthora citrophthora</name>
    <dbReference type="NCBI Taxonomy" id="4793"/>
    <lineage>
        <taxon>Eukaryota</taxon>
        <taxon>Sar</taxon>
        <taxon>Stramenopiles</taxon>
        <taxon>Oomycota</taxon>
        <taxon>Peronosporomycetes</taxon>
        <taxon>Peronosporales</taxon>
        <taxon>Peronosporaceae</taxon>
        <taxon>Phytophthora</taxon>
    </lineage>
</organism>
<dbReference type="GO" id="GO:0000423">
    <property type="term" value="P:mitophagy"/>
    <property type="evidence" value="ECO:0007669"/>
    <property type="project" value="TreeGrafter"/>
</dbReference>
<dbReference type="GO" id="GO:0043548">
    <property type="term" value="F:phosphatidylinositol 3-kinase binding"/>
    <property type="evidence" value="ECO:0007669"/>
    <property type="project" value="TreeGrafter"/>
</dbReference>
<dbReference type="SUPFAM" id="SSF51045">
    <property type="entry name" value="WW domain"/>
    <property type="match status" value="1"/>
</dbReference>
<comment type="caution">
    <text evidence="5">The sequence shown here is derived from an EMBL/GenBank/DDBJ whole genome shotgun (WGS) entry which is preliminary data.</text>
</comment>
<dbReference type="Proteomes" id="UP001259832">
    <property type="component" value="Unassembled WGS sequence"/>
</dbReference>
<evidence type="ECO:0000313" key="6">
    <source>
        <dbReference type="Proteomes" id="UP001259832"/>
    </source>
</evidence>
<feature type="region of interest" description="Disordered" evidence="3">
    <location>
        <begin position="466"/>
        <end position="488"/>
    </location>
</feature>
<dbReference type="CDD" id="cd00201">
    <property type="entry name" value="WW"/>
    <property type="match status" value="1"/>
</dbReference>
<feature type="compositionally biased region" description="Low complexity" evidence="3">
    <location>
        <begin position="234"/>
        <end position="268"/>
    </location>
</feature>
<protein>
    <submittedName>
        <fullName evidence="5">Beclin-1-like protein B</fullName>
    </submittedName>
</protein>
<keyword evidence="6" id="KW-1185">Reference proteome</keyword>
<dbReference type="InterPro" id="IPR007243">
    <property type="entry name" value="Atg6/Beclin"/>
</dbReference>
<feature type="region of interest" description="Disordered" evidence="3">
    <location>
        <begin position="204"/>
        <end position="223"/>
    </location>
</feature>
<dbReference type="PANTHER" id="PTHR12768">
    <property type="entry name" value="BECLIN 1"/>
    <property type="match status" value="1"/>
</dbReference>
<feature type="compositionally biased region" description="Basic and acidic residues" evidence="3">
    <location>
        <begin position="313"/>
        <end position="323"/>
    </location>
</feature>
<feature type="coiled-coil region" evidence="2">
    <location>
        <begin position="589"/>
        <end position="616"/>
    </location>
</feature>
<dbReference type="InterPro" id="IPR040455">
    <property type="entry name" value="Atg6_BARA"/>
</dbReference>